<evidence type="ECO:0000256" key="12">
    <source>
        <dbReference type="SAM" id="Coils"/>
    </source>
</evidence>
<dbReference type="Gene3D" id="3.40.50.300">
    <property type="entry name" value="P-loop containing nucleotide triphosphate hydrolases"/>
    <property type="match status" value="1"/>
</dbReference>
<evidence type="ECO:0000256" key="9">
    <source>
        <dbReference type="ARBA" id="ARBA00023172"/>
    </source>
</evidence>
<proteinExistence type="inferred from homology"/>
<dbReference type="GO" id="GO:0035861">
    <property type="term" value="C:site of double-strand break"/>
    <property type="evidence" value="ECO:0007669"/>
    <property type="project" value="TreeGrafter"/>
</dbReference>
<evidence type="ECO:0000256" key="2">
    <source>
        <dbReference type="ARBA" id="ARBA00004286"/>
    </source>
</evidence>
<dbReference type="GO" id="GO:0005524">
    <property type="term" value="F:ATP binding"/>
    <property type="evidence" value="ECO:0007669"/>
    <property type="project" value="UniProtKB-KW"/>
</dbReference>
<keyword evidence="15" id="KW-1185">Reference proteome</keyword>
<dbReference type="GO" id="GO:0005634">
    <property type="term" value="C:nucleus"/>
    <property type="evidence" value="ECO:0007669"/>
    <property type="project" value="UniProtKB-SubCell"/>
</dbReference>
<name>A0AA38M6U9_9CUCU</name>
<protein>
    <recommendedName>
        <fullName evidence="13">Rad50/SbcC-type AAA domain-containing protein</fullName>
    </recommendedName>
</protein>
<evidence type="ECO:0000256" key="1">
    <source>
        <dbReference type="ARBA" id="ARBA00004123"/>
    </source>
</evidence>
<dbReference type="GO" id="GO:0000724">
    <property type="term" value="P:double-strand break repair via homologous recombination"/>
    <property type="evidence" value="ECO:0007669"/>
    <property type="project" value="TreeGrafter"/>
</dbReference>
<dbReference type="GO" id="GO:0003684">
    <property type="term" value="F:damaged DNA binding"/>
    <property type="evidence" value="ECO:0007669"/>
    <property type="project" value="TreeGrafter"/>
</dbReference>
<keyword evidence="4" id="KW-0158">Chromosome</keyword>
<comment type="subcellular location">
    <subcellularLocation>
        <location evidence="2">Chromosome</location>
    </subcellularLocation>
    <subcellularLocation>
        <location evidence="1">Nucleus</location>
    </subcellularLocation>
</comment>
<dbReference type="GO" id="GO:0016887">
    <property type="term" value="F:ATP hydrolysis activity"/>
    <property type="evidence" value="ECO:0007669"/>
    <property type="project" value="InterPro"/>
</dbReference>
<reference evidence="14" key="1">
    <citation type="journal article" date="2023" name="G3 (Bethesda)">
        <title>Whole genome assemblies of Zophobas morio and Tenebrio molitor.</title>
        <authorList>
            <person name="Kaur S."/>
            <person name="Stinson S.A."/>
            <person name="diCenzo G.C."/>
        </authorList>
    </citation>
    <scope>NUCLEOTIDE SEQUENCE</scope>
    <source>
        <strain evidence="14">QUZm001</strain>
    </source>
</reference>
<evidence type="ECO:0000256" key="4">
    <source>
        <dbReference type="ARBA" id="ARBA00022454"/>
    </source>
</evidence>
<keyword evidence="10" id="KW-0234">DNA repair</keyword>
<evidence type="ECO:0000256" key="11">
    <source>
        <dbReference type="ARBA" id="ARBA00023242"/>
    </source>
</evidence>
<dbReference type="Proteomes" id="UP001168821">
    <property type="component" value="Unassembled WGS sequence"/>
</dbReference>
<keyword evidence="9" id="KW-0233">DNA recombination</keyword>
<dbReference type="GO" id="GO:0003697">
    <property type="term" value="F:single-stranded DNA binding"/>
    <property type="evidence" value="ECO:0007669"/>
    <property type="project" value="TreeGrafter"/>
</dbReference>
<keyword evidence="8 12" id="KW-0175">Coiled coil</keyword>
<feature type="domain" description="Rad50/SbcC-type AAA" evidence="13">
    <location>
        <begin position="49"/>
        <end position="332"/>
    </location>
</feature>
<evidence type="ECO:0000259" key="13">
    <source>
        <dbReference type="Pfam" id="PF13476"/>
    </source>
</evidence>
<dbReference type="PANTHER" id="PTHR19306:SF6">
    <property type="entry name" value="STRUCTURAL MAINTENANCE OF CHROMOSOMES PROTEIN 6"/>
    <property type="match status" value="1"/>
</dbReference>
<dbReference type="AlphaFoldDB" id="A0AA38M6U9"/>
<keyword evidence="6" id="KW-0227">DNA damage</keyword>
<evidence type="ECO:0000313" key="15">
    <source>
        <dbReference type="Proteomes" id="UP001168821"/>
    </source>
</evidence>
<organism evidence="14 15">
    <name type="scientific">Zophobas morio</name>
    <dbReference type="NCBI Taxonomy" id="2755281"/>
    <lineage>
        <taxon>Eukaryota</taxon>
        <taxon>Metazoa</taxon>
        <taxon>Ecdysozoa</taxon>
        <taxon>Arthropoda</taxon>
        <taxon>Hexapoda</taxon>
        <taxon>Insecta</taxon>
        <taxon>Pterygota</taxon>
        <taxon>Neoptera</taxon>
        <taxon>Endopterygota</taxon>
        <taxon>Coleoptera</taxon>
        <taxon>Polyphaga</taxon>
        <taxon>Cucujiformia</taxon>
        <taxon>Tenebrionidae</taxon>
        <taxon>Zophobas</taxon>
    </lineage>
</organism>
<keyword evidence="5" id="KW-0547">Nucleotide-binding</keyword>
<evidence type="ECO:0000256" key="3">
    <source>
        <dbReference type="ARBA" id="ARBA00006793"/>
    </source>
</evidence>
<evidence type="ECO:0000256" key="8">
    <source>
        <dbReference type="ARBA" id="ARBA00023054"/>
    </source>
</evidence>
<comment type="caution">
    <text evidence="14">The sequence shown here is derived from an EMBL/GenBank/DDBJ whole genome shotgun (WGS) entry which is preliminary data.</text>
</comment>
<dbReference type="InterPro" id="IPR027417">
    <property type="entry name" value="P-loop_NTPase"/>
</dbReference>
<dbReference type="PANTHER" id="PTHR19306">
    <property type="entry name" value="STRUCTURAL MAINTENANCE OF CHROMOSOMES 5,6 SMC5, SMC6"/>
    <property type="match status" value="1"/>
</dbReference>
<evidence type="ECO:0000256" key="5">
    <source>
        <dbReference type="ARBA" id="ARBA00022741"/>
    </source>
</evidence>
<keyword evidence="11" id="KW-0539">Nucleus</keyword>
<sequence>MDENSVVMPRKRKGISLSQLSQTNGVAFNSKKKRTSDDTQRRAGTISRMILKNFMCHSMLDVDLNTINIVIGRNGSGKSAILTALIVGLGGKASLTNRGTSVKGFIKAGKTSGSVEIQIYNGGPMGYRQSKYGDKITILRNFTSSGSGSYKIKNENGEIISTSVKEIHNITTSLNIQVDNPVCILNQDTSRNFLSSSDPKRKFTLFMKATKLETLSDEYKTIHLNRRESVRLFEEKQTNCRLLQDELRSLKKKIDNHRSIVGIRDKIKLSQVELIWAKVRDAEEEVRKEEENVDKWNQKHESALHECATRSERIKSIKENISVLTQQIAELKDTIQVQSRPQADVRRTIEELRGKYDGKRRERQLLSSAIETKTKDANILNNEIQNANENMTRVEQEKIQRLRELNSMNEKIKGMEEHLQTCRNDLYQIISDVSRRDEEKQRLRREINQLEHQIGIIRSRFLYSRVGHENLVSLLVFSAEEKNSLNVFRWVMFY</sequence>
<dbReference type="Pfam" id="PF13476">
    <property type="entry name" value="AAA_23"/>
    <property type="match status" value="1"/>
</dbReference>
<evidence type="ECO:0000256" key="10">
    <source>
        <dbReference type="ARBA" id="ARBA00023204"/>
    </source>
</evidence>
<evidence type="ECO:0000256" key="6">
    <source>
        <dbReference type="ARBA" id="ARBA00022763"/>
    </source>
</evidence>
<gene>
    <name evidence="14" type="ORF">Zmor_022485</name>
</gene>
<comment type="similarity">
    <text evidence="3">Belongs to the SMC family. SMC6 subfamily.</text>
</comment>
<evidence type="ECO:0000313" key="14">
    <source>
        <dbReference type="EMBL" id="KAJ3644782.1"/>
    </source>
</evidence>
<keyword evidence="7" id="KW-0067">ATP-binding</keyword>
<dbReference type="SUPFAM" id="SSF52540">
    <property type="entry name" value="P-loop containing nucleoside triphosphate hydrolases"/>
    <property type="match status" value="1"/>
</dbReference>
<feature type="coiled-coil region" evidence="12">
    <location>
        <begin position="370"/>
        <end position="460"/>
    </location>
</feature>
<evidence type="ECO:0000256" key="7">
    <source>
        <dbReference type="ARBA" id="ARBA00022840"/>
    </source>
</evidence>
<dbReference type="InterPro" id="IPR038729">
    <property type="entry name" value="Rad50/SbcC_AAA"/>
</dbReference>
<dbReference type="EMBL" id="JALNTZ010000007">
    <property type="protein sequence ID" value="KAJ3644782.1"/>
    <property type="molecule type" value="Genomic_DNA"/>
</dbReference>
<accession>A0AA38M6U9</accession>
<dbReference type="GO" id="GO:0030915">
    <property type="term" value="C:Smc5-Smc6 complex"/>
    <property type="evidence" value="ECO:0007669"/>
    <property type="project" value="TreeGrafter"/>
</dbReference>
<feature type="coiled-coil region" evidence="12">
    <location>
        <begin position="233"/>
        <end position="334"/>
    </location>
</feature>